<reference evidence="14" key="1">
    <citation type="submission" date="2020-10" db="EMBL/GenBank/DDBJ databases">
        <authorList>
            <person name="Gilroy R."/>
        </authorList>
    </citation>
    <scope>NUCLEOTIDE SEQUENCE</scope>
    <source>
        <strain evidence="14">ChiHcec3-11533</strain>
    </source>
</reference>
<gene>
    <name evidence="14" type="ORF">IAB02_10035</name>
</gene>
<dbReference type="InterPro" id="IPR016064">
    <property type="entry name" value="NAD/diacylglycerol_kinase_sf"/>
</dbReference>
<keyword evidence="12" id="KW-1208">Phospholipid metabolism</keyword>
<evidence type="ECO:0000313" key="15">
    <source>
        <dbReference type="Proteomes" id="UP000824072"/>
    </source>
</evidence>
<evidence type="ECO:0000256" key="4">
    <source>
        <dbReference type="ARBA" id="ARBA00022679"/>
    </source>
</evidence>
<dbReference type="SMART" id="SM00046">
    <property type="entry name" value="DAGKc"/>
    <property type="match status" value="1"/>
</dbReference>
<keyword evidence="6" id="KW-0547">Nucleotide-binding</keyword>
<dbReference type="EMBL" id="DVMU01000211">
    <property type="protein sequence ID" value="HIU34891.1"/>
    <property type="molecule type" value="Genomic_DNA"/>
</dbReference>
<dbReference type="GO" id="GO:0046872">
    <property type="term" value="F:metal ion binding"/>
    <property type="evidence" value="ECO:0007669"/>
    <property type="project" value="UniProtKB-KW"/>
</dbReference>
<keyword evidence="3" id="KW-0444">Lipid biosynthesis</keyword>
<dbReference type="NCBIfam" id="TIGR00147">
    <property type="entry name" value="YegS/Rv2252/BmrU family lipid kinase"/>
    <property type="match status" value="1"/>
</dbReference>
<dbReference type="InterPro" id="IPR017438">
    <property type="entry name" value="ATP-NAD_kinase_N"/>
</dbReference>
<keyword evidence="9" id="KW-0460">Magnesium</keyword>
<dbReference type="GO" id="GO:0005886">
    <property type="term" value="C:plasma membrane"/>
    <property type="evidence" value="ECO:0007669"/>
    <property type="project" value="TreeGrafter"/>
</dbReference>
<organism evidence="14 15">
    <name type="scientific">Candidatus Pullichristensenella excrementigallinarum</name>
    <dbReference type="NCBI Taxonomy" id="2840907"/>
    <lineage>
        <taxon>Bacteria</taxon>
        <taxon>Bacillati</taxon>
        <taxon>Bacillota</taxon>
        <taxon>Clostridia</taxon>
        <taxon>Candidatus Pullichristensenella</taxon>
    </lineage>
</organism>
<protein>
    <submittedName>
        <fullName evidence="14">YegS/Rv2252/BmrU family lipid kinase</fullName>
    </submittedName>
</protein>
<dbReference type="Pfam" id="PF19279">
    <property type="entry name" value="YegS_C"/>
    <property type="match status" value="1"/>
</dbReference>
<dbReference type="PROSITE" id="PS50146">
    <property type="entry name" value="DAGK"/>
    <property type="match status" value="1"/>
</dbReference>
<reference evidence="14" key="2">
    <citation type="journal article" date="2021" name="PeerJ">
        <title>Extensive microbial diversity within the chicken gut microbiome revealed by metagenomics and culture.</title>
        <authorList>
            <person name="Gilroy R."/>
            <person name="Ravi A."/>
            <person name="Getino M."/>
            <person name="Pursley I."/>
            <person name="Horton D.L."/>
            <person name="Alikhan N.F."/>
            <person name="Baker D."/>
            <person name="Gharbi K."/>
            <person name="Hall N."/>
            <person name="Watson M."/>
            <person name="Adriaenssens E.M."/>
            <person name="Foster-Nyarko E."/>
            <person name="Jarju S."/>
            <person name="Secka A."/>
            <person name="Antonio M."/>
            <person name="Oren A."/>
            <person name="Chaudhuri R.R."/>
            <person name="La Ragione R."/>
            <person name="Hildebrand F."/>
            <person name="Pallen M.J."/>
        </authorList>
    </citation>
    <scope>NUCLEOTIDE SEQUENCE</scope>
    <source>
        <strain evidence="14">ChiHcec3-11533</strain>
    </source>
</reference>
<dbReference type="GO" id="GO:0008654">
    <property type="term" value="P:phospholipid biosynthetic process"/>
    <property type="evidence" value="ECO:0007669"/>
    <property type="project" value="UniProtKB-KW"/>
</dbReference>
<dbReference type="InterPro" id="IPR001206">
    <property type="entry name" value="Diacylglycerol_kinase_cat_dom"/>
</dbReference>
<dbReference type="SUPFAM" id="SSF111331">
    <property type="entry name" value="NAD kinase/diacylglycerol kinase-like"/>
    <property type="match status" value="1"/>
</dbReference>
<dbReference type="InterPro" id="IPR005218">
    <property type="entry name" value="Diacylglycerol/lipid_kinase"/>
</dbReference>
<evidence type="ECO:0000256" key="6">
    <source>
        <dbReference type="ARBA" id="ARBA00022741"/>
    </source>
</evidence>
<dbReference type="Proteomes" id="UP000824072">
    <property type="component" value="Unassembled WGS sequence"/>
</dbReference>
<evidence type="ECO:0000313" key="14">
    <source>
        <dbReference type="EMBL" id="HIU34891.1"/>
    </source>
</evidence>
<evidence type="ECO:0000256" key="10">
    <source>
        <dbReference type="ARBA" id="ARBA00023098"/>
    </source>
</evidence>
<evidence type="ECO:0000256" key="2">
    <source>
        <dbReference type="ARBA" id="ARBA00005983"/>
    </source>
</evidence>
<evidence type="ECO:0000256" key="12">
    <source>
        <dbReference type="ARBA" id="ARBA00023264"/>
    </source>
</evidence>
<dbReference type="GO" id="GO:0004143">
    <property type="term" value="F:ATP-dependent diacylglycerol kinase activity"/>
    <property type="evidence" value="ECO:0007669"/>
    <property type="project" value="TreeGrafter"/>
</dbReference>
<evidence type="ECO:0000256" key="7">
    <source>
        <dbReference type="ARBA" id="ARBA00022777"/>
    </source>
</evidence>
<evidence type="ECO:0000256" key="9">
    <source>
        <dbReference type="ARBA" id="ARBA00022842"/>
    </source>
</evidence>
<comment type="similarity">
    <text evidence="2">Belongs to the diacylglycerol/lipid kinase family.</text>
</comment>
<feature type="domain" description="DAGKc" evidence="13">
    <location>
        <begin position="1"/>
        <end position="131"/>
    </location>
</feature>
<sequence length="296" mass="32132">MFRKILLLYNPCAGRRQVGRHLQEICETLEKAGFDVEIYETKARGDATLKLARDAAQYDRVVCAGGDGTLNEVISGVLESGHRLPVGYIPAGSTNDFAASLGLSCNIPQAARDVVEGNPISLDIGSFNGRTFVYTASFGAFTRASYAAPQSVKNVLGHMAYLIEGMKDVAHIRPLEMEFCADGENFGGEYIFGAISNSTSMGGVLKLDPSRVDLTDGKLELLLIKATSNLAQLVSVAAALRARNYEHEGIFFRSFRNLEILAKDTFPWTVDGEFEPAADKIHIENLHGAVDLIVPN</sequence>
<accession>A0A9D1IDY8</accession>
<dbReference type="PANTHER" id="PTHR12358:SF106">
    <property type="entry name" value="LIPID KINASE YEGS"/>
    <property type="match status" value="1"/>
</dbReference>
<evidence type="ECO:0000256" key="11">
    <source>
        <dbReference type="ARBA" id="ARBA00023209"/>
    </source>
</evidence>
<keyword evidence="10" id="KW-0443">Lipid metabolism</keyword>
<evidence type="ECO:0000256" key="5">
    <source>
        <dbReference type="ARBA" id="ARBA00022723"/>
    </source>
</evidence>
<dbReference type="GO" id="GO:0005524">
    <property type="term" value="F:ATP binding"/>
    <property type="evidence" value="ECO:0007669"/>
    <property type="project" value="UniProtKB-KW"/>
</dbReference>
<dbReference type="InterPro" id="IPR045540">
    <property type="entry name" value="YegS/DAGK_C"/>
</dbReference>
<keyword evidence="5" id="KW-0479">Metal-binding</keyword>
<evidence type="ECO:0000256" key="1">
    <source>
        <dbReference type="ARBA" id="ARBA00001946"/>
    </source>
</evidence>
<dbReference type="Gene3D" id="2.60.200.40">
    <property type="match status" value="1"/>
</dbReference>
<dbReference type="Gene3D" id="3.40.50.10330">
    <property type="entry name" value="Probable inorganic polyphosphate/atp-NAD kinase, domain 1"/>
    <property type="match status" value="1"/>
</dbReference>
<keyword evidence="8" id="KW-0067">ATP-binding</keyword>
<keyword evidence="7 14" id="KW-0418">Kinase</keyword>
<name>A0A9D1IDY8_9FIRM</name>
<proteinExistence type="inferred from homology"/>
<dbReference type="InterPro" id="IPR050187">
    <property type="entry name" value="Lipid_Phosphate_FormReg"/>
</dbReference>
<comment type="cofactor">
    <cofactor evidence="1">
        <name>Mg(2+)</name>
        <dbReference type="ChEBI" id="CHEBI:18420"/>
    </cofactor>
</comment>
<evidence type="ECO:0000256" key="3">
    <source>
        <dbReference type="ARBA" id="ARBA00022516"/>
    </source>
</evidence>
<dbReference type="PANTHER" id="PTHR12358">
    <property type="entry name" value="SPHINGOSINE KINASE"/>
    <property type="match status" value="1"/>
</dbReference>
<dbReference type="AlphaFoldDB" id="A0A9D1IDY8"/>
<evidence type="ECO:0000259" key="13">
    <source>
        <dbReference type="PROSITE" id="PS50146"/>
    </source>
</evidence>
<evidence type="ECO:0000256" key="8">
    <source>
        <dbReference type="ARBA" id="ARBA00022840"/>
    </source>
</evidence>
<keyword evidence="4" id="KW-0808">Transferase</keyword>
<keyword evidence="11" id="KW-0594">Phospholipid biosynthesis</keyword>
<comment type="caution">
    <text evidence="14">The sequence shown here is derived from an EMBL/GenBank/DDBJ whole genome shotgun (WGS) entry which is preliminary data.</text>
</comment>
<dbReference type="Pfam" id="PF00781">
    <property type="entry name" value="DAGK_cat"/>
    <property type="match status" value="1"/>
</dbReference>